<organism evidence="7 8">
    <name type="scientific">Flavobacterium faecale</name>
    <dbReference type="NCBI Taxonomy" id="1355330"/>
    <lineage>
        <taxon>Bacteria</taxon>
        <taxon>Pseudomonadati</taxon>
        <taxon>Bacteroidota</taxon>
        <taxon>Flavobacteriia</taxon>
        <taxon>Flavobacteriales</taxon>
        <taxon>Flavobacteriaceae</taxon>
        <taxon>Flavobacterium</taxon>
    </lineage>
</organism>
<dbReference type="Pfam" id="PF00691">
    <property type="entry name" value="OmpA"/>
    <property type="match status" value="1"/>
</dbReference>
<dbReference type="SUPFAM" id="SSF103088">
    <property type="entry name" value="OmpA-like"/>
    <property type="match status" value="1"/>
</dbReference>
<dbReference type="CDD" id="cd07185">
    <property type="entry name" value="OmpA_C-like"/>
    <property type="match status" value="1"/>
</dbReference>
<evidence type="ECO:0000313" key="7">
    <source>
        <dbReference type="EMBL" id="AWG20916.1"/>
    </source>
</evidence>
<dbReference type="RefSeq" id="WP_108739870.1">
    <property type="nucleotide sequence ID" value="NZ_CP020918.1"/>
</dbReference>
<accession>A0A2S1LBI8</accession>
<dbReference type="Proteomes" id="UP000244527">
    <property type="component" value="Chromosome"/>
</dbReference>
<dbReference type="InterPro" id="IPR006664">
    <property type="entry name" value="OMP_bac"/>
</dbReference>
<dbReference type="PANTHER" id="PTHR30329:SF21">
    <property type="entry name" value="LIPOPROTEIN YIAD-RELATED"/>
    <property type="match status" value="1"/>
</dbReference>
<evidence type="ECO:0000256" key="3">
    <source>
        <dbReference type="ARBA" id="ARBA00023237"/>
    </source>
</evidence>
<dbReference type="OrthoDB" id="9792021at2"/>
<feature type="domain" description="OmpA-like" evidence="6">
    <location>
        <begin position="234"/>
        <end position="348"/>
    </location>
</feature>
<evidence type="ECO:0000256" key="5">
    <source>
        <dbReference type="SAM" id="MobiDB-lite"/>
    </source>
</evidence>
<dbReference type="GO" id="GO:0009279">
    <property type="term" value="C:cell outer membrane"/>
    <property type="evidence" value="ECO:0007669"/>
    <property type="project" value="UniProtKB-SubCell"/>
</dbReference>
<evidence type="ECO:0000256" key="1">
    <source>
        <dbReference type="ARBA" id="ARBA00004442"/>
    </source>
</evidence>
<evidence type="ECO:0000259" key="6">
    <source>
        <dbReference type="PROSITE" id="PS51123"/>
    </source>
</evidence>
<dbReference type="InterPro" id="IPR050330">
    <property type="entry name" value="Bact_OuterMem_StrucFunc"/>
</dbReference>
<dbReference type="KEGG" id="ffa:FFWV33_04845"/>
<proteinExistence type="predicted"/>
<feature type="region of interest" description="Disordered" evidence="5">
    <location>
        <begin position="323"/>
        <end position="342"/>
    </location>
</feature>
<dbReference type="AlphaFoldDB" id="A0A2S1LBI8"/>
<gene>
    <name evidence="7" type="ORF">FFWV33_04845</name>
</gene>
<dbReference type="PANTHER" id="PTHR30329">
    <property type="entry name" value="STATOR ELEMENT OF FLAGELLAR MOTOR COMPLEX"/>
    <property type="match status" value="1"/>
</dbReference>
<evidence type="ECO:0000256" key="2">
    <source>
        <dbReference type="ARBA" id="ARBA00023136"/>
    </source>
</evidence>
<dbReference type="PROSITE" id="PS51123">
    <property type="entry name" value="OMPA_2"/>
    <property type="match status" value="1"/>
</dbReference>
<protein>
    <recommendedName>
        <fullName evidence="6">OmpA-like domain-containing protein</fullName>
    </recommendedName>
</protein>
<dbReference type="PROSITE" id="PS51257">
    <property type="entry name" value="PROKAR_LIPOPROTEIN"/>
    <property type="match status" value="1"/>
</dbReference>
<reference evidence="7 8" key="1">
    <citation type="submission" date="2017-04" db="EMBL/GenBank/DDBJ databases">
        <title>Compelte genome sequence of WV33.</title>
        <authorList>
            <person name="Lee P.C."/>
        </authorList>
    </citation>
    <scope>NUCLEOTIDE SEQUENCE [LARGE SCALE GENOMIC DNA]</scope>
    <source>
        <strain evidence="7 8">WV33</strain>
    </source>
</reference>
<sequence length="348" mass="38416">MKKILTLAFLSIIIGSCKKENNAVQNKNVSEVKENAAGSSEASKETLFVDSFDWSKIPESSAAIGVFPYITAPEGFIIKEEGSTEVAKNGMTNFFDFNKLFIYDGNSFFRAEGKKASLYLIMKDDHAEFNQLKFDKSVDNYLKKIGAVLLFGGQIPVDKLDVLQQTEEKAAYKYIQSAGSPYDNSVRNYALNHKNGKIFIQLGSNSAHSEIGVIELEGFKQTIKAPTASEMQQEIDSKGKAVLNINFDIDKATLQDDGQKVVDEIFALLSKNKTLKLSIEGHTDNSGSIEHNKKLSADRANTVMYALAAKGIDIKRLKASGFGSEKPIAPNNSEENNAKNRRVELVKF</sequence>
<dbReference type="PRINTS" id="PR01021">
    <property type="entry name" value="OMPADOMAIN"/>
</dbReference>
<dbReference type="EMBL" id="CP020918">
    <property type="protein sequence ID" value="AWG20916.1"/>
    <property type="molecule type" value="Genomic_DNA"/>
</dbReference>
<dbReference type="Gene3D" id="3.30.1330.60">
    <property type="entry name" value="OmpA-like domain"/>
    <property type="match status" value="1"/>
</dbReference>
<dbReference type="InterPro" id="IPR006665">
    <property type="entry name" value="OmpA-like"/>
</dbReference>
<keyword evidence="8" id="KW-1185">Reference proteome</keyword>
<name>A0A2S1LBI8_9FLAO</name>
<comment type="subcellular location">
    <subcellularLocation>
        <location evidence="1">Cell outer membrane</location>
    </subcellularLocation>
</comment>
<keyword evidence="3" id="KW-0998">Cell outer membrane</keyword>
<dbReference type="InterPro" id="IPR036737">
    <property type="entry name" value="OmpA-like_sf"/>
</dbReference>
<keyword evidence="2 4" id="KW-0472">Membrane</keyword>
<evidence type="ECO:0000256" key="4">
    <source>
        <dbReference type="PROSITE-ProRule" id="PRU00473"/>
    </source>
</evidence>
<evidence type="ECO:0000313" key="8">
    <source>
        <dbReference type="Proteomes" id="UP000244527"/>
    </source>
</evidence>